<protein>
    <submittedName>
        <fullName evidence="2">Uncharacterized protein</fullName>
    </submittedName>
</protein>
<keyword evidence="1" id="KW-0812">Transmembrane</keyword>
<feature type="transmembrane region" description="Helical" evidence="1">
    <location>
        <begin position="168"/>
        <end position="186"/>
    </location>
</feature>
<dbReference type="AlphaFoldDB" id="L2GLQ2"/>
<organism evidence="2 3">
    <name type="scientific">Vittaforma corneae (strain ATCC 50505)</name>
    <name type="common">Microsporidian parasite</name>
    <name type="synonym">Nosema corneum</name>
    <dbReference type="NCBI Taxonomy" id="993615"/>
    <lineage>
        <taxon>Eukaryota</taxon>
        <taxon>Fungi</taxon>
        <taxon>Fungi incertae sedis</taxon>
        <taxon>Microsporidia</taxon>
        <taxon>Nosematidae</taxon>
        <taxon>Vittaforma</taxon>
    </lineage>
</organism>
<dbReference type="GO" id="GO:0051082">
    <property type="term" value="F:unfolded protein binding"/>
    <property type="evidence" value="ECO:0007669"/>
    <property type="project" value="TreeGrafter"/>
</dbReference>
<dbReference type="VEuPathDB" id="MicrosporidiaDB:VICG_01170"/>
<keyword evidence="3" id="KW-1185">Reference proteome</keyword>
<dbReference type="GO" id="GO:0005789">
    <property type="term" value="C:endoplasmic reticulum membrane"/>
    <property type="evidence" value="ECO:0007669"/>
    <property type="project" value="TreeGrafter"/>
</dbReference>
<dbReference type="OMA" id="YTLDDRW"/>
<dbReference type="Proteomes" id="UP000011082">
    <property type="component" value="Unassembled WGS sequence"/>
</dbReference>
<evidence type="ECO:0000313" key="3">
    <source>
        <dbReference type="Proteomes" id="UP000011082"/>
    </source>
</evidence>
<name>L2GLQ2_VITCO</name>
<dbReference type="PANTHER" id="PTHR35329">
    <property type="entry name" value="CHITIN SYNTHASE EXPORT CHAPERONE"/>
    <property type="match status" value="1"/>
</dbReference>
<gene>
    <name evidence="2" type="ORF">VICG_01170</name>
</gene>
<feature type="transmembrane region" description="Helical" evidence="1">
    <location>
        <begin position="78"/>
        <end position="97"/>
    </location>
</feature>
<feature type="transmembrane region" description="Helical" evidence="1">
    <location>
        <begin position="42"/>
        <end position="58"/>
    </location>
</feature>
<dbReference type="OrthoDB" id="2189463at2759"/>
<dbReference type="InterPro" id="IPR022057">
    <property type="entry name" value="Chs7"/>
</dbReference>
<accession>L2GLQ2</accession>
<feature type="transmembrane region" description="Helical" evidence="1">
    <location>
        <begin position="141"/>
        <end position="161"/>
    </location>
</feature>
<dbReference type="GeneID" id="19881881"/>
<dbReference type="GO" id="GO:0006457">
    <property type="term" value="P:protein folding"/>
    <property type="evidence" value="ECO:0007669"/>
    <property type="project" value="TreeGrafter"/>
</dbReference>
<evidence type="ECO:0000313" key="2">
    <source>
        <dbReference type="EMBL" id="ELA41818.1"/>
    </source>
</evidence>
<reference evidence="3" key="1">
    <citation type="submission" date="2011-05" db="EMBL/GenBank/DDBJ databases">
        <title>The genome sequence of Vittaforma corneae strain ATCC 50505.</title>
        <authorList>
            <consortium name="The Broad Institute Genome Sequencing Platform"/>
            <person name="Cuomo C."/>
            <person name="Didier E."/>
            <person name="Bowers L."/>
            <person name="Young S.K."/>
            <person name="Zeng Q."/>
            <person name="Gargeya S."/>
            <person name="Fitzgerald M."/>
            <person name="Haas B."/>
            <person name="Abouelleil A."/>
            <person name="Alvarado L."/>
            <person name="Arachchi H.M."/>
            <person name="Berlin A."/>
            <person name="Chapman S.B."/>
            <person name="Gearin G."/>
            <person name="Goldberg J."/>
            <person name="Griggs A."/>
            <person name="Gujja S."/>
            <person name="Hansen M."/>
            <person name="Heiman D."/>
            <person name="Howarth C."/>
            <person name="Larimer J."/>
            <person name="Lui A."/>
            <person name="MacDonald P.J.P."/>
            <person name="McCowen C."/>
            <person name="Montmayeur A."/>
            <person name="Murphy C."/>
            <person name="Neiman D."/>
            <person name="Pearson M."/>
            <person name="Priest M."/>
            <person name="Roberts A."/>
            <person name="Saif S."/>
            <person name="Shea T."/>
            <person name="Sisk P."/>
            <person name="Stolte C."/>
            <person name="Sykes S."/>
            <person name="Wortman J."/>
            <person name="Nusbaum C."/>
            <person name="Birren B."/>
        </authorList>
    </citation>
    <scope>NUCLEOTIDE SEQUENCE [LARGE SCALE GENOMIC DNA]</scope>
    <source>
        <strain evidence="3">ATCC 50505</strain>
    </source>
</reference>
<proteinExistence type="predicted"/>
<feature type="transmembrane region" description="Helical" evidence="1">
    <location>
        <begin position="198"/>
        <end position="225"/>
    </location>
</feature>
<dbReference type="STRING" id="993615.L2GLQ2"/>
<keyword evidence="1" id="KW-0472">Membrane</keyword>
<dbReference type="RefSeq" id="XP_007604616.1">
    <property type="nucleotide sequence ID" value="XM_007604554.1"/>
</dbReference>
<keyword evidence="1" id="KW-1133">Transmembrane helix</keyword>
<evidence type="ECO:0000256" key="1">
    <source>
        <dbReference type="SAM" id="Phobius"/>
    </source>
</evidence>
<dbReference type="HOGENOM" id="CLU_090086_0_0_1"/>
<feature type="transmembrane region" description="Helical" evidence="1">
    <location>
        <begin position="237"/>
        <end position="255"/>
    </location>
</feature>
<dbReference type="PANTHER" id="PTHR35329:SF1">
    <property type="entry name" value="CHITIN SYNTHASE EXPORT CHAPERONE"/>
    <property type="match status" value="1"/>
</dbReference>
<dbReference type="Pfam" id="PF12271">
    <property type="entry name" value="Chs7"/>
    <property type="match status" value="1"/>
</dbReference>
<dbReference type="EMBL" id="JH370138">
    <property type="protein sequence ID" value="ELA41818.1"/>
    <property type="molecule type" value="Genomic_DNA"/>
</dbReference>
<sequence length="269" mass="30556">MTVPRYICSEIDLPLCKTLGIEQTVYNAFSTTILGLQINSPYSLALLLISVVCANRMISHVDSLYSSIGRGEMKTFFYLYMISNSLLVCTLCFDKLLGDDGLKFLNVLQAAFQSTMFFSLFTGGMTIDKIYGVFGMKSASVMQILSTIYFVMISTFIYIFVAIKNRELITILVSIETGCIVLYLGSQIKNLRKSNGEIWGYGVLWVIFMFFVMSKIHTVLCANLVARLSERSLDNMFFNICYTFLVVMMCHKFWLSTYDFELECLALNV</sequence>
<dbReference type="InParanoid" id="L2GLQ2"/>